<feature type="transmembrane region" description="Helical" evidence="6">
    <location>
        <begin position="146"/>
        <end position="167"/>
    </location>
</feature>
<dbReference type="AlphaFoldDB" id="A0A9N9LXM9"/>
<dbReference type="PANTHER" id="PTHR23502:SF68">
    <property type="entry name" value="MULTIDRUG TRANSPORTER, PUTATIVE (AFU_ORTHOLOGUE AFUA_3G01120)-RELATED"/>
    <property type="match status" value="1"/>
</dbReference>
<dbReference type="Proteomes" id="UP000701801">
    <property type="component" value="Unassembled WGS sequence"/>
</dbReference>
<protein>
    <recommendedName>
        <fullName evidence="7">Major facilitator superfamily (MFS) profile domain-containing protein</fullName>
    </recommendedName>
</protein>
<reference evidence="8" key="1">
    <citation type="submission" date="2021-07" db="EMBL/GenBank/DDBJ databases">
        <authorList>
            <person name="Durling M."/>
        </authorList>
    </citation>
    <scope>NUCLEOTIDE SEQUENCE</scope>
</reference>
<comment type="caution">
    <text evidence="8">The sequence shown here is derived from an EMBL/GenBank/DDBJ whole genome shotgun (WGS) entry which is preliminary data.</text>
</comment>
<sequence length="250" mass="28246">MGRTNEKRDRNLSIYTNYQNKGNNSFVESMTRPIRILFRSPIVFIISFYTALTYGLSYLILTTLTQVVEENYEFNEGNVGCLFLGRAVGKIVGMILYGLVSDRYMKYKKAKTDGSKPEYRLLSMVFGSVALPLGLFLYGWTAERHVHWIVPIVGIAIVGFSMLLTILPTDNYLVDLYELHGASVVAAGLILRAMFGALFPLAAPPMYSKLGLGWENSVFAFIAVGFVPVLFFLMRYGELVRKGRRFQQEL</sequence>
<keyword evidence="5 6" id="KW-0472">Membrane</keyword>
<keyword evidence="4 6" id="KW-1133">Transmembrane helix</keyword>
<evidence type="ECO:0000313" key="9">
    <source>
        <dbReference type="Proteomes" id="UP000701801"/>
    </source>
</evidence>
<dbReference type="EMBL" id="CAJVRM010000307">
    <property type="protein sequence ID" value="CAG8979356.1"/>
    <property type="molecule type" value="Genomic_DNA"/>
</dbReference>
<evidence type="ECO:0000313" key="8">
    <source>
        <dbReference type="EMBL" id="CAG8979356.1"/>
    </source>
</evidence>
<evidence type="ECO:0000256" key="6">
    <source>
        <dbReference type="SAM" id="Phobius"/>
    </source>
</evidence>
<evidence type="ECO:0000256" key="1">
    <source>
        <dbReference type="ARBA" id="ARBA00004141"/>
    </source>
</evidence>
<evidence type="ECO:0000256" key="2">
    <source>
        <dbReference type="ARBA" id="ARBA00008335"/>
    </source>
</evidence>
<comment type="similarity">
    <text evidence="2">Belongs to the major facilitator superfamily.</text>
</comment>
<feature type="domain" description="Major facilitator superfamily (MFS) profile" evidence="7">
    <location>
        <begin position="43"/>
        <end position="250"/>
    </location>
</feature>
<feature type="transmembrane region" description="Helical" evidence="6">
    <location>
        <begin position="121"/>
        <end position="140"/>
    </location>
</feature>
<dbReference type="InterPro" id="IPR020846">
    <property type="entry name" value="MFS_dom"/>
</dbReference>
<organism evidence="8 9">
    <name type="scientific">Hymenoscyphus albidus</name>
    <dbReference type="NCBI Taxonomy" id="595503"/>
    <lineage>
        <taxon>Eukaryota</taxon>
        <taxon>Fungi</taxon>
        <taxon>Dikarya</taxon>
        <taxon>Ascomycota</taxon>
        <taxon>Pezizomycotina</taxon>
        <taxon>Leotiomycetes</taxon>
        <taxon>Helotiales</taxon>
        <taxon>Helotiaceae</taxon>
        <taxon>Hymenoscyphus</taxon>
    </lineage>
</organism>
<dbReference type="GO" id="GO:0022857">
    <property type="term" value="F:transmembrane transporter activity"/>
    <property type="evidence" value="ECO:0007669"/>
    <property type="project" value="InterPro"/>
</dbReference>
<feature type="transmembrane region" description="Helical" evidence="6">
    <location>
        <begin position="179"/>
        <end position="198"/>
    </location>
</feature>
<dbReference type="PANTHER" id="PTHR23502">
    <property type="entry name" value="MAJOR FACILITATOR SUPERFAMILY"/>
    <property type="match status" value="1"/>
</dbReference>
<keyword evidence="9" id="KW-1185">Reference proteome</keyword>
<feature type="transmembrane region" description="Helical" evidence="6">
    <location>
        <begin position="42"/>
        <end position="61"/>
    </location>
</feature>
<dbReference type="PROSITE" id="PS50850">
    <property type="entry name" value="MFS"/>
    <property type="match status" value="1"/>
</dbReference>
<name>A0A9N9LXM9_9HELO</name>
<dbReference type="OrthoDB" id="5296287at2759"/>
<evidence type="ECO:0000256" key="3">
    <source>
        <dbReference type="ARBA" id="ARBA00022692"/>
    </source>
</evidence>
<feature type="transmembrane region" description="Helical" evidence="6">
    <location>
        <begin position="81"/>
        <end position="100"/>
    </location>
</feature>
<feature type="transmembrane region" description="Helical" evidence="6">
    <location>
        <begin position="218"/>
        <end position="237"/>
    </location>
</feature>
<dbReference type="Pfam" id="PF07690">
    <property type="entry name" value="MFS_1"/>
    <property type="match status" value="1"/>
</dbReference>
<dbReference type="Gene3D" id="1.20.1250.20">
    <property type="entry name" value="MFS general substrate transporter like domains"/>
    <property type="match status" value="1"/>
</dbReference>
<gene>
    <name evidence="8" type="ORF">HYALB_00002482</name>
</gene>
<proteinExistence type="inferred from homology"/>
<evidence type="ECO:0000259" key="7">
    <source>
        <dbReference type="PROSITE" id="PS50850"/>
    </source>
</evidence>
<comment type="subcellular location">
    <subcellularLocation>
        <location evidence="1">Membrane</location>
        <topology evidence="1">Multi-pass membrane protein</topology>
    </subcellularLocation>
</comment>
<dbReference type="InterPro" id="IPR036259">
    <property type="entry name" value="MFS_trans_sf"/>
</dbReference>
<accession>A0A9N9LXM9</accession>
<evidence type="ECO:0000256" key="5">
    <source>
        <dbReference type="ARBA" id="ARBA00023136"/>
    </source>
</evidence>
<evidence type="ECO:0000256" key="4">
    <source>
        <dbReference type="ARBA" id="ARBA00022989"/>
    </source>
</evidence>
<dbReference type="SUPFAM" id="SSF103473">
    <property type="entry name" value="MFS general substrate transporter"/>
    <property type="match status" value="1"/>
</dbReference>
<keyword evidence="3 6" id="KW-0812">Transmembrane</keyword>
<dbReference type="GO" id="GO:0016020">
    <property type="term" value="C:membrane"/>
    <property type="evidence" value="ECO:0007669"/>
    <property type="project" value="UniProtKB-SubCell"/>
</dbReference>
<dbReference type="InterPro" id="IPR011701">
    <property type="entry name" value="MFS"/>
</dbReference>